<dbReference type="InterPro" id="IPR003653">
    <property type="entry name" value="Peptidase_C48_C"/>
</dbReference>
<comment type="caution">
    <text evidence="6">The sequence shown here is derived from an EMBL/GenBank/DDBJ whole genome shotgun (WGS) entry which is preliminary data.</text>
</comment>
<dbReference type="InterPro" id="IPR038765">
    <property type="entry name" value="Papain-like_cys_pep_sf"/>
</dbReference>
<evidence type="ECO:0000313" key="6">
    <source>
        <dbReference type="EMBL" id="RNA10882.1"/>
    </source>
</evidence>
<proteinExistence type="inferred from homology"/>
<reference evidence="6 7" key="1">
    <citation type="journal article" date="2018" name="Sci. Rep.">
        <title>Genomic signatures of local adaptation to the degree of environmental predictability in rotifers.</title>
        <authorList>
            <person name="Franch-Gras L."/>
            <person name="Hahn C."/>
            <person name="Garcia-Roger E.M."/>
            <person name="Carmona M.J."/>
            <person name="Serra M."/>
            <person name="Gomez A."/>
        </authorList>
    </citation>
    <scope>NUCLEOTIDE SEQUENCE [LARGE SCALE GENOMIC DNA]</scope>
    <source>
        <strain evidence="6">HYR1</strain>
    </source>
</reference>
<dbReference type="GO" id="GO:0008234">
    <property type="term" value="F:cysteine-type peptidase activity"/>
    <property type="evidence" value="ECO:0007669"/>
    <property type="project" value="UniProtKB-KW"/>
</dbReference>
<dbReference type="STRING" id="10195.A0A3M7QI15"/>
<dbReference type="OrthoDB" id="5065855at2759"/>
<evidence type="ECO:0000256" key="4">
    <source>
        <dbReference type="ARBA" id="ARBA00022807"/>
    </source>
</evidence>
<keyword evidence="7" id="KW-1185">Reference proteome</keyword>
<dbReference type="Proteomes" id="UP000276133">
    <property type="component" value="Unassembled WGS sequence"/>
</dbReference>
<organism evidence="6 7">
    <name type="scientific">Brachionus plicatilis</name>
    <name type="common">Marine rotifer</name>
    <name type="synonym">Brachionus muelleri</name>
    <dbReference type="NCBI Taxonomy" id="10195"/>
    <lineage>
        <taxon>Eukaryota</taxon>
        <taxon>Metazoa</taxon>
        <taxon>Spiralia</taxon>
        <taxon>Gnathifera</taxon>
        <taxon>Rotifera</taxon>
        <taxon>Eurotatoria</taxon>
        <taxon>Monogononta</taxon>
        <taxon>Pseudotrocha</taxon>
        <taxon>Ploima</taxon>
        <taxon>Brachionidae</taxon>
        <taxon>Brachionus</taxon>
    </lineage>
</organism>
<dbReference type="EMBL" id="REGN01006095">
    <property type="protein sequence ID" value="RNA10882.1"/>
    <property type="molecule type" value="Genomic_DNA"/>
</dbReference>
<keyword evidence="2 6" id="KW-0645">Protease</keyword>
<name>A0A3M7QI15_BRAPC</name>
<keyword evidence="4" id="KW-0788">Thiol protease</keyword>
<evidence type="ECO:0000256" key="3">
    <source>
        <dbReference type="ARBA" id="ARBA00022801"/>
    </source>
</evidence>
<keyword evidence="3" id="KW-0378">Hydrolase</keyword>
<dbReference type="SUPFAM" id="SSF54001">
    <property type="entry name" value="Cysteine proteinases"/>
    <property type="match status" value="1"/>
</dbReference>
<gene>
    <name evidence="6" type="ORF">BpHYR1_043293</name>
</gene>
<dbReference type="GO" id="GO:0019784">
    <property type="term" value="F:deNEDDylase activity"/>
    <property type="evidence" value="ECO:0007669"/>
    <property type="project" value="InterPro"/>
</dbReference>
<dbReference type="PANTHER" id="PTHR46468">
    <property type="entry name" value="SENTRIN-SPECIFIC PROTEASE 8"/>
    <property type="match status" value="1"/>
</dbReference>
<evidence type="ECO:0000259" key="5">
    <source>
        <dbReference type="PROSITE" id="PS50600"/>
    </source>
</evidence>
<comment type="similarity">
    <text evidence="1">Belongs to the peptidase C48 family.</text>
</comment>
<dbReference type="Pfam" id="PF02902">
    <property type="entry name" value="Peptidase_C48"/>
    <property type="match status" value="1"/>
</dbReference>
<dbReference type="AlphaFoldDB" id="A0A3M7QI15"/>
<dbReference type="PANTHER" id="PTHR46468:SF1">
    <property type="entry name" value="SENTRIN-SPECIFIC PROTEASE 8"/>
    <property type="match status" value="1"/>
</dbReference>
<feature type="domain" description="Ubiquitin-like protease family profile" evidence="5">
    <location>
        <begin position="11"/>
        <end position="173"/>
    </location>
</feature>
<dbReference type="PROSITE" id="PS50600">
    <property type="entry name" value="ULP_PROTEASE"/>
    <property type="match status" value="1"/>
</dbReference>
<dbReference type="GO" id="GO:0006508">
    <property type="term" value="P:proteolysis"/>
    <property type="evidence" value="ECO:0007669"/>
    <property type="project" value="UniProtKB-KW"/>
</dbReference>
<dbReference type="InterPro" id="IPR044613">
    <property type="entry name" value="Nep1/2-like"/>
</dbReference>
<dbReference type="Gene3D" id="3.40.395.10">
    <property type="entry name" value="Adenoviral Proteinase, Chain A"/>
    <property type="match status" value="1"/>
</dbReference>
<evidence type="ECO:0000256" key="1">
    <source>
        <dbReference type="ARBA" id="ARBA00005234"/>
    </source>
</evidence>
<accession>A0A3M7QI15</accession>
<evidence type="ECO:0000313" key="7">
    <source>
        <dbReference type="Proteomes" id="UP000276133"/>
    </source>
</evidence>
<evidence type="ECO:0000256" key="2">
    <source>
        <dbReference type="ARBA" id="ARBA00022670"/>
    </source>
</evidence>
<protein>
    <submittedName>
        <fullName evidence="6">Sentrin-specific protease 8</fullName>
    </submittedName>
</protein>
<sequence length="222" mass="25607">MDPLILSFNDSLVYQSDLSLLDEGKWLNDRIIGFVFDYFENEVFKKECDQNLFAFINPSTVQYLKLCESLDEAATCFLEPLNLKEKKIVFLPLNSNPSFDAGGSHWSFLVVDNRNSTIKHLDSIGSNFKEAEIFYKKYKKFLNLKGLESIKSFPEQTNSSDCGAYSIAGIELIAEYLKRKTDANLTEIKYELIDENYISDLRKKYKNLILLLSSLEKTKEKI</sequence>
<dbReference type="GO" id="GO:0000338">
    <property type="term" value="P:protein deneddylation"/>
    <property type="evidence" value="ECO:0007669"/>
    <property type="project" value="TreeGrafter"/>
</dbReference>